<keyword evidence="3" id="KW-1133">Transmembrane helix</keyword>
<dbReference type="AlphaFoldDB" id="A0AAN7TNV1"/>
<comment type="subcellular location">
    <subcellularLocation>
        <location evidence="1">Cell membrane</location>
        <topology evidence="1">Multi-pass membrane protein</topology>
    </subcellularLocation>
</comment>
<evidence type="ECO:0000313" key="5">
    <source>
        <dbReference type="Proteomes" id="UP001310890"/>
    </source>
</evidence>
<feature type="transmembrane region" description="Helical" evidence="3">
    <location>
        <begin position="516"/>
        <end position="536"/>
    </location>
</feature>
<dbReference type="SUPFAM" id="SSF143865">
    <property type="entry name" value="CorA soluble domain-like"/>
    <property type="match status" value="1"/>
</dbReference>
<evidence type="ECO:0008006" key="6">
    <source>
        <dbReference type="Google" id="ProtNLM"/>
    </source>
</evidence>
<evidence type="ECO:0000313" key="4">
    <source>
        <dbReference type="EMBL" id="KAK5115925.1"/>
    </source>
</evidence>
<dbReference type="GO" id="GO:0000287">
    <property type="term" value="F:magnesium ion binding"/>
    <property type="evidence" value="ECO:0007669"/>
    <property type="project" value="TreeGrafter"/>
</dbReference>
<evidence type="ECO:0000256" key="1">
    <source>
        <dbReference type="ARBA" id="ARBA00004651"/>
    </source>
</evidence>
<keyword evidence="3" id="KW-0812">Transmembrane</keyword>
<dbReference type="InterPro" id="IPR045861">
    <property type="entry name" value="CorA_cytoplasmic_dom"/>
</dbReference>
<reference evidence="4" key="1">
    <citation type="submission" date="2023-08" db="EMBL/GenBank/DDBJ databases">
        <title>Black Yeasts Isolated from many extreme environments.</title>
        <authorList>
            <person name="Coleine C."/>
            <person name="Stajich J.E."/>
            <person name="Selbmann L."/>
        </authorList>
    </citation>
    <scope>NUCLEOTIDE SEQUENCE</scope>
    <source>
        <strain evidence="4">CCFEE 5401</strain>
    </source>
</reference>
<dbReference type="EMBL" id="JAVRRL010000010">
    <property type="protein sequence ID" value="KAK5115925.1"/>
    <property type="molecule type" value="Genomic_DNA"/>
</dbReference>
<gene>
    <name evidence="4" type="ORF">LTR62_000381</name>
</gene>
<name>A0AAN7TNV1_9PEZI</name>
<sequence length="571" mass="64792">MADTSMEAYYMAIDDPYIHDNLQDLDDPTGLRSMLTAAKNSSSMNFVLDFNADAAYATCNLPNDSIARIIAAGRPDSSHARWIILFRPFEQQAVLETLAERYDFSPRLLAMMCSDPRLPRHAAGGAHESDSSLKASWFRRSKTSSFSDYTERNVEELFEHASIASYDSIARGNLYRIIDDAWHYSSIDFGRSYICLGYNSLYGTKQAVVENCNGPLPHCTRVWTWLLICDDGTVITINEYLFPFAHGGLSDTQQRVLQGTRCNLINIFRSLSRVAEDERMFRNPLAMLPIRTHLGATPQETSHRESDTPGLLFYYIFENWYNSYTLVTRRESRYGVELATLRAEMFKSPKHCHIDRLDTIGRELGVLKRHYAGYIHIIDRLLDTKVTNRAPLQPSPTLSSTSQQSLSTIRPSPPVHEHPPQPNLPLTPASLLRFTRLKDLVSLYALNEVEQYLSQKDSLITLNFNLIAMKESTDMERLTKTTLLITKVTILFLPVSLMSAYFSIALEGTRYTVVQYWIAFAVVLVLSWAILFVFGVGSGGVETGLVVGDFWKGGRRILQRVWGKVDGRWGW</sequence>
<feature type="compositionally biased region" description="Low complexity" evidence="2">
    <location>
        <begin position="392"/>
        <end position="408"/>
    </location>
</feature>
<dbReference type="Proteomes" id="UP001310890">
    <property type="component" value="Unassembled WGS sequence"/>
</dbReference>
<protein>
    <recommendedName>
        <fullName evidence="6">ADP-ribosylation factor</fullName>
    </recommendedName>
</protein>
<dbReference type="PANTHER" id="PTHR46494">
    <property type="entry name" value="CORA FAMILY METAL ION TRANSPORTER (EUROFUNG)"/>
    <property type="match status" value="1"/>
</dbReference>
<evidence type="ECO:0000256" key="3">
    <source>
        <dbReference type="SAM" id="Phobius"/>
    </source>
</evidence>
<dbReference type="GO" id="GO:0015095">
    <property type="term" value="F:magnesium ion transmembrane transporter activity"/>
    <property type="evidence" value="ECO:0007669"/>
    <property type="project" value="TreeGrafter"/>
</dbReference>
<comment type="caution">
    <text evidence="4">The sequence shown here is derived from an EMBL/GenBank/DDBJ whole genome shotgun (WGS) entry which is preliminary data.</text>
</comment>
<keyword evidence="3" id="KW-0472">Membrane</keyword>
<accession>A0AAN7TNV1</accession>
<dbReference type="GO" id="GO:0050897">
    <property type="term" value="F:cobalt ion binding"/>
    <property type="evidence" value="ECO:0007669"/>
    <property type="project" value="TreeGrafter"/>
</dbReference>
<proteinExistence type="predicted"/>
<organism evidence="4 5">
    <name type="scientific">Meristemomyces frigidus</name>
    <dbReference type="NCBI Taxonomy" id="1508187"/>
    <lineage>
        <taxon>Eukaryota</taxon>
        <taxon>Fungi</taxon>
        <taxon>Dikarya</taxon>
        <taxon>Ascomycota</taxon>
        <taxon>Pezizomycotina</taxon>
        <taxon>Dothideomycetes</taxon>
        <taxon>Dothideomycetidae</taxon>
        <taxon>Mycosphaerellales</taxon>
        <taxon>Teratosphaeriaceae</taxon>
        <taxon>Meristemomyces</taxon>
    </lineage>
</organism>
<feature type="transmembrane region" description="Helical" evidence="3">
    <location>
        <begin position="484"/>
        <end position="504"/>
    </location>
</feature>
<dbReference type="GO" id="GO:0005886">
    <property type="term" value="C:plasma membrane"/>
    <property type="evidence" value="ECO:0007669"/>
    <property type="project" value="UniProtKB-SubCell"/>
</dbReference>
<feature type="region of interest" description="Disordered" evidence="2">
    <location>
        <begin position="392"/>
        <end position="422"/>
    </location>
</feature>
<evidence type="ECO:0000256" key="2">
    <source>
        <dbReference type="SAM" id="MobiDB-lite"/>
    </source>
</evidence>
<dbReference type="GO" id="GO:0015087">
    <property type="term" value="F:cobalt ion transmembrane transporter activity"/>
    <property type="evidence" value="ECO:0007669"/>
    <property type="project" value="TreeGrafter"/>
</dbReference>
<dbReference type="PANTHER" id="PTHR46494:SF1">
    <property type="entry name" value="CORA FAMILY METAL ION TRANSPORTER (EUROFUNG)"/>
    <property type="match status" value="1"/>
</dbReference>